<dbReference type="InterPro" id="IPR043502">
    <property type="entry name" value="DNA/RNA_pol_sf"/>
</dbReference>
<accession>A0AAE0UMS5</accession>
<keyword evidence="6" id="KW-1185">Reference proteome</keyword>
<dbReference type="GO" id="GO:0004523">
    <property type="term" value="F:RNA-DNA hybrid ribonuclease activity"/>
    <property type="evidence" value="ECO:0007669"/>
    <property type="project" value="UniProtKB-EC"/>
</dbReference>
<reference evidence="5" key="1">
    <citation type="submission" date="2023-06" db="EMBL/GenBank/DDBJ databases">
        <title>Male Hemibagrus guttatus genome.</title>
        <authorList>
            <person name="Bian C."/>
        </authorList>
    </citation>
    <scope>NUCLEOTIDE SEQUENCE</scope>
    <source>
        <strain evidence="5">Male_cb2023</strain>
        <tissue evidence="5">Muscle</tissue>
    </source>
</reference>
<comment type="similarity">
    <text evidence="1">Belongs to the beta type-B retroviral polymerase family. HERV class-II K(HML-2) pol subfamily.</text>
</comment>
<evidence type="ECO:0000256" key="3">
    <source>
        <dbReference type="SAM" id="MobiDB-lite"/>
    </source>
</evidence>
<comment type="caution">
    <text evidence="5">The sequence shown here is derived from an EMBL/GenBank/DDBJ whole genome shotgun (WGS) entry which is preliminary data.</text>
</comment>
<dbReference type="InterPro" id="IPR043128">
    <property type="entry name" value="Rev_trsase/Diguanyl_cyclase"/>
</dbReference>
<dbReference type="InterPro" id="IPR036388">
    <property type="entry name" value="WH-like_DNA-bd_sf"/>
</dbReference>
<evidence type="ECO:0000259" key="4">
    <source>
        <dbReference type="PROSITE" id="PS50878"/>
    </source>
</evidence>
<feature type="domain" description="Reverse transcriptase" evidence="4">
    <location>
        <begin position="1"/>
        <end position="188"/>
    </location>
</feature>
<dbReference type="Gene3D" id="1.10.10.10">
    <property type="entry name" value="Winged helix-like DNA-binding domain superfamily/Winged helix DNA-binding domain"/>
    <property type="match status" value="1"/>
</dbReference>
<dbReference type="InterPro" id="IPR038717">
    <property type="entry name" value="Tc1-like_DDE_dom"/>
</dbReference>
<proteinExistence type="inferred from homology"/>
<dbReference type="SUPFAM" id="SSF56672">
    <property type="entry name" value="DNA/RNA polymerases"/>
    <property type="match status" value="1"/>
</dbReference>
<dbReference type="GO" id="GO:0006259">
    <property type="term" value="P:DNA metabolic process"/>
    <property type="evidence" value="ECO:0007669"/>
    <property type="project" value="UniProtKB-ARBA"/>
</dbReference>
<dbReference type="EC" id="3.1.26.4" evidence="2"/>
<dbReference type="Gene3D" id="3.30.70.270">
    <property type="match status" value="1"/>
</dbReference>
<dbReference type="SUPFAM" id="SSF46689">
    <property type="entry name" value="Homeodomain-like"/>
    <property type="match status" value="1"/>
</dbReference>
<protein>
    <recommendedName>
        <fullName evidence="2">ribonuclease H</fullName>
        <ecNumber evidence="2">3.1.26.4</ecNumber>
    </recommendedName>
</protein>
<dbReference type="InterPro" id="IPR009057">
    <property type="entry name" value="Homeodomain-like_sf"/>
</dbReference>
<dbReference type="InterPro" id="IPR036397">
    <property type="entry name" value="RNaseH_sf"/>
</dbReference>
<dbReference type="PROSITE" id="PS50878">
    <property type="entry name" value="RT_POL"/>
    <property type="match status" value="1"/>
</dbReference>
<feature type="region of interest" description="Disordered" evidence="3">
    <location>
        <begin position="231"/>
        <end position="253"/>
    </location>
</feature>
<name>A0AAE0UMS5_9TELE</name>
<dbReference type="InterPro" id="IPR000477">
    <property type="entry name" value="RT_dom"/>
</dbReference>
<evidence type="ECO:0000313" key="6">
    <source>
        <dbReference type="Proteomes" id="UP001274896"/>
    </source>
</evidence>
<dbReference type="Pfam" id="PF00078">
    <property type="entry name" value="RVT_1"/>
    <property type="match status" value="1"/>
</dbReference>
<evidence type="ECO:0000256" key="2">
    <source>
        <dbReference type="ARBA" id="ARBA00012180"/>
    </source>
</evidence>
<dbReference type="PANTHER" id="PTHR47027">
    <property type="entry name" value="REVERSE TRANSCRIPTASE DOMAIN-CONTAINING PROTEIN"/>
    <property type="match status" value="1"/>
</dbReference>
<feature type="compositionally biased region" description="Polar residues" evidence="3">
    <location>
        <begin position="233"/>
        <end position="243"/>
    </location>
</feature>
<dbReference type="Pfam" id="PF13358">
    <property type="entry name" value="DDE_3"/>
    <property type="match status" value="1"/>
</dbReference>
<dbReference type="EMBL" id="JAUCMX010000025">
    <property type="protein sequence ID" value="KAK3510347.1"/>
    <property type="molecule type" value="Genomic_DNA"/>
</dbReference>
<evidence type="ECO:0000313" key="5">
    <source>
        <dbReference type="EMBL" id="KAK3510347.1"/>
    </source>
</evidence>
<dbReference type="Proteomes" id="UP001274896">
    <property type="component" value="Unassembled WGS sequence"/>
</dbReference>
<dbReference type="PANTHER" id="PTHR47027:SF28">
    <property type="entry name" value="ENDONUCLEASE-REVERSE TRANSCRIPTASE"/>
    <property type="match status" value="1"/>
</dbReference>
<evidence type="ECO:0000256" key="1">
    <source>
        <dbReference type="ARBA" id="ARBA00010879"/>
    </source>
</evidence>
<dbReference type="AlphaFoldDB" id="A0AAE0UMS5"/>
<gene>
    <name evidence="5" type="ORF">QTP70_004931</name>
</gene>
<sequence>MKLWERIVEARLRKVVEICEQKYGFMPNLEKAYDRVPREELWYCMRKSGVAEKYVRVVQDMYERSRTVVRCAVGQTEEFNVEVGLHQGSALSPFLFAIVMDQLSEEVRQESPWTMMFADDIVICSESREQVEENLERWRFVLERRGMKVSRSKTEYMCVNEREGSGTVRLQGEEVKKVQEFKYLGSTVQSNGECGKEQASTNVHIVIHMRLNESLGSCWFVNNDTCFHRSDENLSAGNSNSRNPGKKSKMISEGNIKSTTVSSVVSKGASARASTDQVDPKLLNGKAFKKSFPSTPKKTNKRVEKEVQLCLDITARTLSTQSLVPGQAGSPRGGLAGVFWIIVLLQNPSSLQFEVTYLLIYQSGKGYKAISKALELPQTIVRAIIYKWRKHGTVENLPRSGWPTKITPRAQRQLIQEVTKDPTTTFKELQASLASVKQDYDPKHTSKSTSEWLKKNKMKTLEWPSQSPDLNPIEMLWHDLKKVVHARKPSNVAELQQFCKDEWAKIPPQRCNRLIASYGKRLIAVVAAKGGPTSY</sequence>
<dbReference type="Gene3D" id="3.30.420.10">
    <property type="entry name" value="Ribonuclease H-like superfamily/Ribonuclease H"/>
    <property type="match status" value="1"/>
</dbReference>
<dbReference type="GO" id="GO:0003676">
    <property type="term" value="F:nucleic acid binding"/>
    <property type="evidence" value="ECO:0007669"/>
    <property type="project" value="InterPro"/>
</dbReference>
<dbReference type="CDD" id="cd01650">
    <property type="entry name" value="RT_nLTR_like"/>
    <property type="match status" value="1"/>
</dbReference>
<organism evidence="5 6">
    <name type="scientific">Hemibagrus guttatus</name>
    <dbReference type="NCBI Taxonomy" id="175788"/>
    <lineage>
        <taxon>Eukaryota</taxon>
        <taxon>Metazoa</taxon>
        <taxon>Chordata</taxon>
        <taxon>Craniata</taxon>
        <taxon>Vertebrata</taxon>
        <taxon>Euteleostomi</taxon>
        <taxon>Actinopterygii</taxon>
        <taxon>Neopterygii</taxon>
        <taxon>Teleostei</taxon>
        <taxon>Ostariophysi</taxon>
        <taxon>Siluriformes</taxon>
        <taxon>Bagridae</taxon>
        <taxon>Hemibagrus</taxon>
    </lineage>
</organism>